<dbReference type="AlphaFoldDB" id="A0A4Q0A0S8"/>
<evidence type="ECO:0008006" key="6">
    <source>
        <dbReference type="Google" id="ProtNLM"/>
    </source>
</evidence>
<organism evidence="4 5">
    <name type="scientific">Dimargaris cristalligena</name>
    <dbReference type="NCBI Taxonomy" id="215637"/>
    <lineage>
        <taxon>Eukaryota</taxon>
        <taxon>Fungi</taxon>
        <taxon>Fungi incertae sedis</taxon>
        <taxon>Zoopagomycota</taxon>
        <taxon>Kickxellomycotina</taxon>
        <taxon>Dimargaritomycetes</taxon>
        <taxon>Dimargaritales</taxon>
        <taxon>Dimargaritaceae</taxon>
        <taxon>Dimargaris</taxon>
    </lineage>
</organism>
<evidence type="ECO:0000256" key="1">
    <source>
        <dbReference type="ARBA" id="ARBA00004123"/>
    </source>
</evidence>
<dbReference type="GO" id="GO:0000390">
    <property type="term" value="P:spliceosomal complex disassembly"/>
    <property type="evidence" value="ECO:0007669"/>
    <property type="project" value="InterPro"/>
</dbReference>
<feature type="compositionally biased region" description="Basic and acidic residues" evidence="3">
    <location>
        <begin position="59"/>
        <end position="88"/>
    </location>
</feature>
<dbReference type="PANTHER" id="PTHR12214:SF0">
    <property type="entry name" value="LD29489P"/>
    <property type="match status" value="1"/>
</dbReference>
<dbReference type="InterPro" id="IPR028211">
    <property type="entry name" value="Ntr2"/>
</dbReference>
<comment type="subcellular location">
    <subcellularLocation>
        <location evidence="1">Nucleus</location>
    </subcellularLocation>
</comment>
<evidence type="ECO:0000313" key="4">
    <source>
        <dbReference type="EMBL" id="RKP39617.1"/>
    </source>
</evidence>
<keyword evidence="5" id="KW-1185">Reference proteome</keyword>
<feature type="compositionally biased region" description="Basic and acidic residues" evidence="3">
    <location>
        <begin position="99"/>
        <end position="112"/>
    </location>
</feature>
<dbReference type="GO" id="GO:0003677">
    <property type="term" value="F:DNA binding"/>
    <property type="evidence" value="ECO:0007669"/>
    <property type="project" value="InterPro"/>
</dbReference>
<proteinExistence type="predicted"/>
<dbReference type="InterPro" id="IPR012890">
    <property type="entry name" value="GCFC2-like"/>
</dbReference>
<evidence type="ECO:0000256" key="2">
    <source>
        <dbReference type="ARBA" id="ARBA00023242"/>
    </source>
</evidence>
<dbReference type="EMBL" id="ML002257">
    <property type="protein sequence ID" value="RKP39617.1"/>
    <property type="molecule type" value="Genomic_DNA"/>
</dbReference>
<evidence type="ECO:0000256" key="3">
    <source>
        <dbReference type="SAM" id="MobiDB-lite"/>
    </source>
</evidence>
<evidence type="ECO:0000313" key="5">
    <source>
        <dbReference type="Proteomes" id="UP000268162"/>
    </source>
</evidence>
<dbReference type="Pfam" id="PF15458">
    <property type="entry name" value="NTR2"/>
    <property type="match status" value="1"/>
</dbReference>
<accession>A0A4Q0A0S8</accession>
<protein>
    <recommendedName>
        <fullName evidence="6">Nineteen complex-related protein 2-domain-containing protein</fullName>
    </recommendedName>
</protein>
<feature type="region of interest" description="Disordered" evidence="3">
    <location>
        <begin position="1"/>
        <end position="112"/>
    </location>
</feature>
<sequence>MDSPGQSPQSVTSGISYTADELEELKKSTVRQQPPPEEVQAQSPDDILAEVQRQLSEGKTPDRALVDAARKRREQLREKPPAKSKEADFISLTEADSDTEFHRRQDEEERLLDAGDDRNDMMDVIEDELIIGKSAIRDSERQAHLDRQKAFDDAENEVLEESDEEIRRWELEQIRSGGAPESRDMFKHDEESLILKIHNAIKISPIPTVADAHHAQSVQHKAQAEFRRLQDRFNHYKGLLDARLNSAAVVSGEQL</sequence>
<dbReference type="PANTHER" id="PTHR12214">
    <property type="entry name" value="GC-RICH SEQUENCE DNA-BINDING FACTOR"/>
    <property type="match status" value="1"/>
</dbReference>
<dbReference type="Proteomes" id="UP000268162">
    <property type="component" value="Unassembled WGS sequence"/>
</dbReference>
<keyword evidence="2" id="KW-0539">Nucleus</keyword>
<reference evidence="5" key="1">
    <citation type="journal article" date="2018" name="Nat. Microbiol.">
        <title>Leveraging single-cell genomics to expand the fungal tree of life.</title>
        <authorList>
            <person name="Ahrendt S.R."/>
            <person name="Quandt C.A."/>
            <person name="Ciobanu D."/>
            <person name="Clum A."/>
            <person name="Salamov A."/>
            <person name="Andreopoulos B."/>
            <person name="Cheng J.F."/>
            <person name="Woyke T."/>
            <person name="Pelin A."/>
            <person name="Henrissat B."/>
            <person name="Reynolds N.K."/>
            <person name="Benny G.L."/>
            <person name="Smith M.E."/>
            <person name="James T.Y."/>
            <person name="Grigoriev I.V."/>
        </authorList>
    </citation>
    <scope>NUCLEOTIDE SEQUENCE [LARGE SCALE GENOMIC DNA]</scope>
    <source>
        <strain evidence="5">RSA 468</strain>
    </source>
</reference>
<gene>
    <name evidence="4" type="ORF">BJ085DRAFT_30669</name>
</gene>
<feature type="compositionally biased region" description="Polar residues" evidence="3">
    <location>
        <begin position="1"/>
        <end position="16"/>
    </location>
</feature>
<dbReference type="GO" id="GO:0071008">
    <property type="term" value="C:U2-type post-mRNA release spliceosomal complex"/>
    <property type="evidence" value="ECO:0007669"/>
    <property type="project" value="InterPro"/>
</dbReference>
<dbReference type="STRING" id="215637.A0A4Q0A0S8"/>
<name>A0A4Q0A0S8_9FUNG</name>